<keyword evidence="2" id="KW-1185">Reference proteome</keyword>
<proteinExistence type="predicted"/>
<evidence type="ECO:0000313" key="1">
    <source>
        <dbReference type="EMBL" id="QPH18862.1"/>
    </source>
</evidence>
<accession>A0A7U3Q2D5</accession>
<dbReference type="EMBL" id="CP031390">
    <property type="protein sequence ID" value="QPH18862.1"/>
    <property type="molecule type" value="Genomic_DNA"/>
</dbReference>
<dbReference type="Pfam" id="PF14388">
    <property type="entry name" value="DUF4419"/>
    <property type="match status" value="2"/>
</dbReference>
<gene>
    <name evidence="1" type="ORF">C2857_003969</name>
</gene>
<sequence>MPINSGSHKGLVQSENRDHHHLTIRPEDVWFAILVQLSCYINTHAEELRSYFFAHGGKKHLEVDGVGSIGTVNFGAFAEKLAARISDNVVDPELPSWILPSFSATTDSDSVIGAVLFMGAMQSYLSYNLILTCGIPTVPRLGELSDWKDPQSIAVKEFWDTIATIKPRGSGADSLLGLITAFRYWDKECVAKHCGNQVLDMGDVSYPKIDMDSIPVGYFTVPVRVNDNGKKYDCELISGSNAGVGSYMQIDSTCGVEPLTPEDIAEVFVFTATSRENVVIADTLVYHNH</sequence>
<organism evidence="1 2">
    <name type="scientific">Epichloe festucae (strain Fl1)</name>
    <dbReference type="NCBI Taxonomy" id="877507"/>
    <lineage>
        <taxon>Eukaryota</taxon>
        <taxon>Fungi</taxon>
        <taxon>Dikarya</taxon>
        <taxon>Ascomycota</taxon>
        <taxon>Pezizomycotina</taxon>
        <taxon>Sordariomycetes</taxon>
        <taxon>Hypocreomycetidae</taxon>
        <taxon>Hypocreales</taxon>
        <taxon>Clavicipitaceae</taxon>
        <taxon>Epichloe</taxon>
    </lineage>
</organism>
<name>A0A7U3Q2D5_EPIFF</name>
<dbReference type="PANTHER" id="PTHR31252:SF11">
    <property type="entry name" value="DUF4419 DOMAIN-CONTAINING PROTEIN"/>
    <property type="match status" value="1"/>
</dbReference>
<dbReference type="OrthoDB" id="9978173at2759"/>
<evidence type="ECO:0000313" key="2">
    <source>
        <dbReference type="Proteomes" id="UP000594364"/>
    </source>
</evidence>
<dbReference type="InterPro" id="IPR025533">
    <property type="entry name" value="DUF4419"/>
</dbReference>
<reference evidence="1 2" key="1">
    <citation type="journal article" date="2018" name="PLoS Genet.">
        <title>Repeat elements organise 3D genome structure and mediate transcription in the filamentous fungus Epichloe festucae.</title>
        <authorList>
            <person name="Winter D.J."/>
            <person name="Ganley A.R.D."/>
            <person name="Young C.A."/>
            <person name="Liachko I."/>
            <person name="Schardl C.L."/>
            <person name="Dupont P.Y."/>
            <person name="Berry D."/>
            <person name="Ram A."/>
            <person name="Scott B."/>
            <person name="Cox M.P."/>
        </authorList>
    </citation>
    <scope>NUCLEOTIDE SEQUENCE [LARGE SCALE GENOMIC DNA]</scope>
    <source>
        <strain evidence="1 2">Fl1</strain>
    </source>
</reference>
<dbReference type="Proteomes" id="UP000594364">
    <property type="component" value="Chromosome 6"/>
</dbReference>
<dbReference type="PANTHER" id="PTHR31252">
    <property type="entry name" value="DUF4419 DOMAIN-CONTAINING PROTEIN"/>
    <property type="match status" value="1"/>
</dbReference>
<protein>
    <submittedName>
        <fullName evidence="1">Uncharacterized protein</fullName>
    </submittedName>
</protein>
<dbReference type="AlphaFoldDB" id="A0A7U3Q2D5"/>